<evidence type="ECO:0000256" key="1">
    <source>
        <dbReference type="SAM" id="MobiDB-lite"/>
    </source>
</evidence>
<dbReference type="EMBL" id="JAWDJR010000013">
    <property type="protein sequence ID" value="KAK9964281.1"/>
    <property type="molecule type" value="Genomic_DNA"/>
</dbReference>
<dbReference type="Proteomes" id="UP001479290">
    <property type="component" value="Unassembled WGS sequence"/>
</dbReference>
<dbReference type="AlphaFoldDB" id="A0AAW1ZSI3"/>
<dbReference type="PANTHER" id="PTHR16049:SF8">
    <property type="entry name" value="IQ DOMAIN-CONTAINING PROTEIN C"/>
    <property type="match status" value="1"/>
</dbReference>
<comment type="caution">
    <text evidence="2">The sequence shown here is derived from an EMBL/GenBank/DDBJ whole genome shotgun (WGS) entry which is preliminary data.</text>
</comment>
<dbReference type="InterPro" id="IPR042506">
    <property type="entry name" value="IQCC"/>
</dbReference>
<keyword evidence="3" id="KW-1185">Reference proteome</keyword>
<evidence type="ECO:0008006" key="4">
    <source>
        <dbReference type="Google" id="ProtNLM"/>
    </source>
</evidence>
<feature type="region of interest" description="Disordered" evidence="1">
    <location>
        <begin position="76"/>
        <end position="132"/>
    </location>
</feature>
<organism evidence="2 3">
    <name type="scientific">Culter alburnus</name>
    <name type="common">Topmouth culter</name>
    <dbReference type="NCBI Taxonomy" id="194366"/>
    <lineage>
        <taxon>Eukaryota</taxon>
        <taxon>Metazoa</taxon>
        <taxon>Chordata</taxon>
        <taxon>Craniata</taxon>
        <taxon>Vertebrata</taxon>
        <taxon>Euteleostomi</taxon>
        <taxon>Actinopterygii</taxon>
        <taxon>Neopterygii</taxon>
        <taxon>Teleostei</taxon>
        <taxon>Ostariophysi</taxon>
        <taxon>Cypriniformes</taxon>
        <taxon>Xenocyprididae</taxon>
        <taxon>Xenocypridinae</taxon>
        <taxon>Culter</taxon>
    </lineage>
</organism>
<protein>
    <recommendedName>
        <fullName evidence="4">IQ domain-containing protein C</fullName>
    </recommendedName>
</protein>
<gene>
    <name evidence="2" type="ORF">ABG768_005471</name>
</gene>
<evidence type="ECO:0000313" key="3">
    <source>
        <dbReference type="Proteomes" id="UP001479290"/>
    </source>
</evidence>
<dbReference type="PROSITE" id="PS50096">
    <property type="entry name" value="IQ"/>
    <property type="match status" value="1"/>
</dbReference>
<reference evidence="2 3" key="1">
    <citation type="submission" date="2024-05" db="EMBL/GenBank/DDBJ databases">
        <title>A high-quality chromosomal-level genome assembly of Topmouth culter (Culter alburnus).</title>
        <authorList>
            <person name="Zhao H."/>
        </authorList>
    </citation>
    <scope>NUCLEOTIDE SEQUENCE [LARGE SCALE GENOMIC DNA]</scope>
    <source>
        <strain evidence="2">CATC2023</strain>
        <tissue evidence="2">Muscle</tissue>
    </source>
</reference>
<feature type="compositionally biased region" description="Basic and acidic residues" evidence="1">
    <location>
        <begin position="76"/>
        <end position="88"/>
    </location>
</feature>
<name>A0AAW1ZSI3_CULAL</name>
<evidence type="ECO:0000313" key="2">
    <source>
        <dbReference type="EMBL" id="KAK9964281.1"/>
    </source>
</evidence>
<dbReference type="PANTHER" id="PTHR16049">
    <property type="entry name" value="IQ DOMAIN-CONTAINING PROTEIN C"/>
    <property type="match status" value="1"/>
</dbReference>
<sequence>MNEQKLIQILTQFQAQCRGYVMRQGLSLVQTQFEDVVREIDGGLDHLQWRGKIIPKPHFTDTESLLLQYERSRFQCHDRQDDSEKEQKIEDEDSEKSLPQSEIQVPERDEAPKTASRNTSTPVDGIVDKTGENVVEQKNLTDDPTTHCSAVNSDVSYSSLFQTGPGLHSVLKDTAHTPDSLKQQRSTLAMELLWIQQAISSRKKYLILKRRMNTSH</sequence>
<proteinExistence type="predicted"/>
<accession>A0AAW1ZSI3</accession>